<protein>
    <recommendedName>
        <fullName evidence="4">Fibronectin type-III domain-containing protein</fullName>
    </recommendedName>
</protein>
<dbReference type="SMART" id="SM00060">
    <property type="entry name" value="FN3"/>
    <property type="match status" value="3"/>
</dbReference>
<sequence>MGFDTTYYYKIIAYNGDGKGPESDIMDGRTARLERPQITAETDGAHSIQVEWTLVEGADYYGVYRSTYDGEYAVIERTGSSKTTYKDSGLSAGSLYYYKIIAGTDQGAMAESDSASAWTLLDVTAKAENSSSIYLEWTESSLSKSYKLYRSTSPVDGYTEITLVNPSKPNHLDTGLEQDTTYYYKVEGYLESKKIGPVSETASAATHKIGIPTLTATALDTSRIQLTWNEIDNAFDYDLYRSLEEDGEYEKIESIDSAELTEYIDAGLAHSTLYYYKIAVYDGVNRGPNSTPAWAATLTPDVPEPEKPNPGDSGSGKKTVKTAGNGSTGSAVQGFEAPITSQDGIEDGKAAYGFPTIFLLGIILCIFLYVRMKRRENEDEN</sequence>
<dbReference type="RefSeq" id="WP_318786387.1">
    <property type="nucleotide sequence ID" value="NZ_JAWDKC010000028.1"/>
</dbReference>
<reference evidence="5 6" key="1">
    <citation type="submission" date="2023-06" db="EMBL/GenBank/DDBJ databases">
        <title>Genome sequence of Methanimicrococcus sp. At1.</title>
        <authorList>
            <person name="Protasov E."/>
            <person name="Platt K."/>
            <person name="Poehlein A."/>
            <person name="Daniel R."/>
            <person name="Brune A."/>
        </authorList>
    </citation>
    <scope>NUCLEOTIDE SEQUENCE [LARGE SCALE GENOMIC DNA]</scope>
    <source>
        <strain evidence="5 6">At1</strain>
    </source>
</reference>
<feature type="transmembrane region" description="Helical" evidence="3">
    <location>
        <begin position="350"/>
        <end position="370"/>
    </location>
</feature>
<keyword evidence="6" id="KW-1185">Reference proteome</keyword>
<organism evidence="5 6">
    <name type="scientific">Methanimicrococcus hacksteinii</name>
    <dbReference type="NCBI Taxonomy" id="3028293"/>
    <lineage>
        <taxon>Archaea</taxon>
        <taxon>Methanobacteriati</taxon>
        <taxon>Methanobacteriota</taxon>
        <taxon>Stenosarchaea group</taxon>
        <taxon>Methanomicrobia</taxon>
        <taxon>Methanosarcinales</taxon>
        <taxon>Methanosarcinaceae</taxon>
        <taxon>Methanimicrococcus</taxon>
    </lineage>
</organism>
<name>A0ABU3VRC7_9EURY</name>
<dbReference type="SUPFAM" id="SSF49265">
    <property type="entry name" value="Fibronectin type III"/>
    <property type="match status" value="2"/>
</dbReference>
<evidence type="ECO:0000313" key="5">
    <source>
        <dbReference type="EMBL" id="MDV0445952.1"/>
    </source>
</evidence>
<feature type="domain" description="Fibronectin type-III" evidence="4">
    <location>
        <begin position="119"/>
        <end position="209"/>
    </location>
</feature>
<evidence type="ECO:0000256" key="1">
    <source>
        <dbReference type="ARBA" id="ARBA00022737"/>
    </source>
</evidence>
<dbReference type="CDD" id="cd00063">
    <property type="entry name" value="FN3"/>
    <property type="match status" value="3"/>
</dbReference>
<evidence type="ECO:0000313" key="6">
    <source>
        <dbReference type="Proteomes" id="UP001272052"/>
    </source>
</evidence>
<evidence type="ECO:0000259" key="4">
    <source>
        <dbReference type="PROSITE" id="PS50853"/>
    </source>
</evidence>
<feature type="domain" description="Fibronectin type-III" evidence="4">
    <location>
        <begin position="210"/>
        <end position="302"/>
    </location>
</feature>
<keyword evidence="3" id="KW-1133">Transmembrane helix</keyword>
<keyword evidence="3" id="KW-0472">Membrane</keyword>
<keyword evidence="3" id="KW-0812">Transmembrane</keyword>
<dbReference type="PROSITE" id="PS50853">
    <property type="entry name" value="FN3"/>
    <property type="match status" value="2"/>
</dbReference>
<evidence type="ECO:0000256" key="2">
    <source>
        <dbReference type="SAM" id="MobiDB-lite"/>
    </source>
</evidence>
<comment type="caution">
    <text evidence="5">The sequence shown here is derived from an EMBL/GenBank/DDBJ whole genome shotgun (WGS) entry which is preliminary data.</text>
</comment>
<dbReference type="Gene3D" id="2.60.40.10">
    <property type="entry name" value="Immunoglobulins"/>
    <property type="match status" value="3"/>
</dbReference>
<dbReference type="PANTHER" id="PTHR46708">
    <property type="entry name" value="TENASCIN"/>
    <property type="match status" value="1"/>
</dbReference>
<dbReference type="PANTHER" id="PTHR46708:SF2">
    <property type="entry name" value="FIBRONECTIN TYPE-III DOMAIN-CONTAINING PROTEIN"/>
    <property type="match status" value="1"/>
</dbReference>
<feature type="region of interest" description="Disordered" evidence="2">
    <location>
        <begin position="295"/>
        <end position="335"/>
    </location>
</feature>
<evidence type="ECO:0000256" key="3">
    <source>
        <dbReference type="SAM" id="Phobius"/>
    </source>
</evidence>
<feature type="compositionally biased region" description="Polar residues" evidence="2">
    <location>
        <begin position="322"/>
        <end position="331"/>
    </location>
</feature>
<gene>
    <name evidence="5" type="ORF">MmiAt1_15560</name>
</gene>
<dbReference type="InterPro" id="IPR036116">
    <property type="entry name" value="FN3_sf"/>
</dbReference>
<dbReference type="InterPro" id="IPR050991">
    <property type="entry name" value="ECM_Regulatory_Proteins"/>
</dbReference>
<dbReference type="EMBL" id="JAWDKC010000028">
    <property type="protein sequence ID" value="MDV0445952.1"/>
    <property type="molecule type" value="Genomic_DNA"/>
</dbReference>
<dbReference type="InterPro" id="IPR003961">
    <property type="entry name" value="FN3_dom"/>
</dbReference>
<accession>A0ABU3VRC7</accession>
<dbReference type="Proteomes" id="UP001272052">
    <property type="component" value="Unassembled WGS sequence"/>
</dbReference>
<dbReference type="InterPro" id="IPR013783">
    <property type="entry name" value="Ig-like_fold"/>
</dbReference>
<proteinExistence type="predicted"/>
<keyword evidence="1" id="KW-0677">Repeat</keyword>